<evidence type="ECO:0000313" key="5">
    <source>
        <dbReference type="Proteomes" id="UP001586593"/>
    </source>
</evidence>
<keyword evidence="2" id="KW-1133">Transmembrane helix</keyword>
<keyword evidence="2" id="KW-0472">Membrane</keyword>
<evidence type="ECO:0000256" key="1">
    <source>
        <dbReference type="SAM" id="MobiDB-lite"/>
    </source>
</evidence>
<dbReference type="EMBL" id="JAZHXJ010003465">
    <property type="protein sequence ID" value="KAL1835147.1"/>
    <property type="molecule type" value="Genomic_DNA"/>
</dbReference>
<protein>
    <recommendedName>
        <fullName evidence="3">Rhodopsin domain-containing protein</fullName>
    </recommendedName>
</protein>
<dbReference type="Pfam" id="PF20684">
    <property type="entry name" value="Fung_rhodopsin"/>
    <property type="match status" value="1"/>
</dbReference>
<name>A0ABR3V058_9PEZI</name>
<dbReference type="Proteomes" id="UP001586593">
    <property type="component" value="Unassembled WGS sequence"/>
</dbReference>
<reference evidence="4 5" key="1">
    <citation type="journal article" date="2024" name="Commun. Biol.">
        <title>Comparative genomic analysis of thermophilic fungi reveals convergent evolutionary adaptations and gene losses.</title>
        <authorList>
            <person name="Steindorff A.S."/>
            <person name="Aguilar-Pontes M.V."/>
            <person name="Robinson A.J."/>
            <person name="Andreopoulos B."/>
            <person name="LaButti K."/>
            <person name="Kuo A."/>
            <person name="Mondo S."/>
            <person name="Riley R."/>
            <person name="Otillar R."/>
            <person name="Haridas S."/>
            <person name="Lipzen A."/>
            <person name="Grimwood J."/>
            <person name="Schmutz J."/>
            <person name="Clum A."/>
            <person name="Reid I.D."/>
            <person name="Moisan M.C."/>
            <person name="Butler G."/>
            <person name="Nguyen T.T.M."/>
            <person name="Dewar K."/>
            <person name="Conant G."/>
            <person name="Drula E."/>
            <person name="Henrissat B."/>
            <person name="Hansel C."/>
            <person name="Singer S."/>
            <person name="Hutchinson M.I."/>
            <person name="de Vries R.P."/>
            <person name="Natvig D.O."/>
            <person name="Powell A.J."/>
            <person name="Tsang A."/>
            <person name="Grigoriev I.V."/>
        </authorList>
    </citation>
    <scope>NUCLEOTIDE SEQUENCE [LARGE SCALE GENOMIC DNA]</scope>
    <source>
        <strain evidence="4 5">ATCC 24622</strain>
    </source>
</reference>
<proteinExistence type="predicted"/>
<gene>
    <name evidence="4" type="ORF">VTK73DRAFT_6158</name>
</gene>
<dbReference type="InterPro" id="IPR049326">
    <property type="entry name" value="Rhodopsin_dom_fungi"/>
</dbReference>
<keyword evidence="2" id="KW-0812">Transmembrane</keyword>
<feature type="transmembrane region" description="Helical" evidence="2">
    <location>
        <begin position="14"/>
        <end position="37"/>
    </location>
</feature>
<organism evidence="4 5">
    <name type="scientific">Phialemonium thermophilum</name>
    <dbReference type="NCBI Taxonomy" id="223376"/>
    <lineage>
        <taxon>Eukaryota</taxon>
        <taxon>Fungi</taxon>
        <taxon>Dikarya</taxon>
        <taxon>Ascomycota</taxon>
        <taxon>Pezizomycotina</taxon>
        <taxon>Sordariomycetes</taxon>
        <taxon>Sordariomycetidae</taxon>
        <taxon>Cephalothecales</taxon>
        <taxon>Cephalothecaceae</taxon>
        <taxon>Phialemonium</taxon>
    </lineage>
</organism>
<evidence type="ECO:0000313" key="4">
    <source>
        <dbReference type="EMBL" id="KAL1835147.1"/>
    </source>
</evidence>
<sequence length="159" mass="15832">MSAGRDGGNPAWDYAGVLVWSAVECDVAVAVACLPAVRALVNRLRRRTTGVASGGGAGVPRGPARTSAAAAVAGGSGSSSGKKLVLDSGGPSSDPGSSREEKTAPIPPGPVGDWVSPECGLEMAVTKLKSSEMGGEPADDLSFPAHVRVWNGSGHRIGA</sequence>
<evidence type="ECO:0000259" key="3">
    <source>
        <dbReference type="Pfam" id="PF20684"/>
    </source>
</evidence>
<feature type="region of interest" description="Disordered" evidence="1">
    <location>
        <begin position="50"/>
        <end position="117"/>
    </location>
</feature>
<keyword evidence="5" id="KW-1185">Reference proteome</keyword>
<feature type="compositionally biased region" description="Low complexity" evidence="1">
    <location>
        <begin position="60"/>
        <end position="96"/>
    </location>
</feature>
<feature type="domain" description="Rhodopsin" evidence="3">
    <location>
        <begin position="8"/>
        <end position="43"/>
    </location>
</feature>
<evidence type="ECO:0000256" key="2">
    <source>
        <dbReference type="SAM" id="Phobius"/>
    </source>
</evidence>
<accession>A0ABR3V058</accession>
<comment type="caution">
    <text evidence="4">The sequence shown here is derived from an EMBL/GenBank/DDBJ whole genome shotgun (WGS) entry which is preliminary data.</text>
</comment>